<protein>
    <recommendedName>
        <fullName evidence="4">Methyltransferase domain-containing protein</fullName>
    </recommendedName>
</protein>
<dbReference type="AlphaFoldDB" id="A0A1L9SBF0"/>
<dbReference type="OrthoDB" id="2013972at2759"/>
<gene>
    <name evidence="2" type="ORF">ASPZODRAFT_795024</name>
</gene>
<dbReference type="Proteomes" id="UP000184188">
    <property type="component" value="Unassembled WGS sequence"/>
</dbReference>
<feature type="region of interest" description="Disordered" evidence="1">
    <location>
        <begin position="1"/>
        <end position="36"/>
    </location>
</feature>
<organism evidence="2 3">
    <name type="scientific">Penicilliopsis zonata CBS 506.65</name>
    <dbReference type="NCBI Taxonomy" id="1073090"/>
    <lineage>
        <taxon>Eukaryota</taxon>
        <taxon>Fungi</taxon>
        <taxon>Dikarya</taxon>
        <taxon>Ascomycota</taxon>
        <taxon>Pezizomycotina</taxon>
        <taxon>Eurotiomycetes</taxon>
        <taxon>Eurotiomycetidae</taxon>
        <taxon>Eurotiales</taxon>
        <taxon>Aspergillaceae</taxon>
        <taxon>Penicilliopsis</taxon>
    </lineage>
</organism>
<sequence length="342" mass="38605">MATPVPEVAEVAEVAEAPEGVPEVAELSEFPGDDSDNVSLSSYGTDYTSLKSGVLNYEYDNGRRYQSYRRGAYLFPNDEDEQDRMDFLHHIYGMIFGGRLHLAPLKNFSGRVLDLGTGTGIWAMDFADEYPASHVIGNDLSPIQPGWVPPNCIFEVDDFAANWEFNQPFEFVHGRELCGSVKDMDLLAQQAFDNLKSGGYFELKSVSLDMFSDDNSYEERAPFSQQMCDLVHEASVRFGQPLQDLSVWESSLRAAGFVDIVADKIKIPMSPWSADPKQKEIGRYFQAMHVQAMDSYLPKLFCDVLGWSNLEVTILIARSKHELFDLSIHSYCNLYTFYGRKP</sequence>
<reference evidence="3" key="1">
    <citation type="journal article" date="2017" name="Genome Biol.">
        <title>Comparative genomics reveals high biological diversity and specific adaptations in the industrially and medically important fungal genus Aspergillus.</title>
        <authorList>
            <person name="de Vries R.P."/>
            <person name="Riley R."/>
            <person name="Wiebenga A."/>
            <person name="Aguilar-Osorio G."/>
            <person name="Amillis S."/>
            <person name="Uchima C.A."/>
            <person name="Anderluh G."/>
            <person name="Asadollahi M."/>
            <person name="Askin M."/>
            <person name="Barry K."/>
            <person name="Battaglia E."/>
            <person name="Bayram O."/>
            <person name="Benocci T."/>
            <person name="Braus-Stromeyer S.A."/>
            <person name="Caldana C."/>
            <person name="Canovas D."/>
            <person name="Cerqueira G.C."/>
            <person name="Chen F."/>
            <person name="Chen W."/>
            <person name="Choi C."/>
            <person name="Clum A."/>
            <person name="Dos Santos R.A."/>
            <person name="Damasio A.R."/>
            <person name="Diallinas G."/>
            <person name="Emri T."/>
            <person name="Fekete E."/>
            <person name="Flipphi M."/>
            <person name="Freyberg S."/>
            <person name="Gallo A."/>
            <person name="Gournas C."/>
            <person name="Habgood R."/>
            <person name="Hainaut M."/>
            <person name="Harispe M.L."/>
            <person name="Henrissat B."/>
            <person name="Hilden K.S."/>
            <person name="Hope R."/>
            <person name="Hossain A."/>
            <person name="Karabika E."/>
            <person name="Karaffa L."/>
            <person name="Karanyi Z."/>
            <person name="Krasevec N."/>
            <person name="Kuo A."/>
            <person name="Kusch H."/>
            <person name="LaButti K."/>
            <person name="Lagendijk E.L."/>
            <person name="Lapidus A."/>
            <person name="Levasseur A."/>
            <person name="Lindquist E."/>
            <person name="Lipzen A."/>
            <person name="Logrieco A.F."/>
            <person name="MacCabe A."/>
            <person name="Maekelae M.R."/>
            <person name="Malavazi I."/>
            <person name="Melin P."/>
            <person name="Meyer V."/>
            <person name="Mielnichuk N."/>
            <person name="Miskei M."/>
            <person name="Molnar A.P."/>
            <person name="Mule G."/>
            <person name="Ngan C.Y."/>
            <person name="Orejas M."/>
            <person name="Orosz E."/>
            <person name="Ouedraogo J.P."/>
            <person name="Overkamp K.M."/>
            <person name="Park H.-S."/>
            <person name="Perrone G."/>
            <person name="Piumi F."/>
            <person name="Punt P.J."/>
            <person name="Ram A.F."/>
            <person name="Ramon A."/>
            <person name="Rauscher S."/>
            <person name="Record E."/>
            <person name="Riano-Pachon D.M."/>
            <person name="Robert V."/>
            <person name="Roehrig J."/>
            <person name="Ruller R."/>
            <person name="Salamov A."/>
            <person name="Salih N.S."/>
            <person name="Samson R.A."/>
            <person name="Sandor E."/>
            <person name="Sanguinetti M."/>
            <person name="Schuetze T."/>
            <person name="Sepcic K."/>
            <person name="Shelest E."/>
            <person name="Sherlock G."/>
            <person name="Sophianopoulou V."/>
            <person name="Squina F.M."/>
            <person name="Sun H."/>
            <person name="Susca A."/>
            <person name="Todd R.B."/>
            <person name="Tsang A."/>
            <person name="Unkles S.E."/>
            <person name="van de Wiele N."/>
            <person name="van Rossen-Uffink D."/>
            <person name="Oliveira J.V."/>
            <person name="Vesth T.C."/>
            <person name="Visser J."/>
            <person name="Yu J.-H."/>
            <person name="Zhou M."/>
            <person name="Andersen M.R."/>
            <person name="Archer D.B."/>
            <person name="Baker S.E."/>
            <person name="Benoit I."/>
            <person name="Brakhage A.A."/>
            <person name="Braus G.H."/>
            <person name="Fischer R."/>
            <person name="Frisvad J.C."/>
            <person name="Goldman G.H."/>
            <person name="Houbraken J."/>
            <person name="Oakley B."/>
            <person name="Pocsi I."/>
            <person name="Scazzocchio C."/>
            <person name="Seiboth B."/>
            <person name="vanKuyk P.A."/>
            <person name="Wortman J."/>
            <person name="Dyer P.S."/>
            <person name="Grigoriev I.V."/>
        </authorList>
    </citation>
    <scope>NUCLEOTIDE SEQUENCE [LARGE SCALE GENOMIC DNA]</scope>
    <source>
        <strain evidence="3">CBS 506.65</strain>
    </source>
</reference>
<dbReference type="VEuPathDB" id="FungiDB:ASPZODRAFT_795024"/>
<dbReference type="GeneID" id="34616697"/>
<proteinExistence type="predicted"/>
<dbReference type="Pfam" id="PF13489">
    <property type="entry name" value="Methyltransf_23"/>
    <property type="match status" value="1"/>
</dbReference>
<dbReference type="PANTHER" id="PTHR43591:SF31">
    <property type="entry name" value="LAEA-LIKE, PUTATIVE (AFU_ORTHOLOGUE AFUA_8G01930)-RELATED"/>
    <property type="match status" value="1"/>
</dbReference>
<dbReference type="RefSeq" id="XP_022578976.1">
    <property type="nucleotide sequence ID" value="XM_022730233.1"/>
</dbReference>
<dbReference type="CDD" id="cd02440">
    <property type="entry name" value="AdoMet_MTases"/>
    <property type="match status" value="1"/>
</dbReference>
<dbReference type="EMBL" id="KV878348">
    <property type="protein sequence ID" value="OJJ44466.1"/>
    <property type="molecule type" value="Genomic_DNA"/>
</dbReference>
<evidence type="ECO:0000313" key="3">
    <source>
        <dbReference type="Proteomes" id="UP000184188"/>
    </source>
</evidence>
<dbReference type="Gene3D" id="3.40.50.150">
    <property type="entry name" value="Vaccinia Virus protein VP39"/>
    <property type="match status" value="1"/>
</dbReference>
<evidence type="ECO:0000313" key="2">
    <source>
        <dbReference type="EMBL" id="OJJ44466.1"/>
    </source>
</evidence>
<evidence type="ECO:0000256" key="1">
    <source>
        <dbReference type="SAM" id="MobiDB-lite"/>
    </source>
</evidence>
<dbReference type="GO" id="GO:0008168">
    <property type="term" value="F:methyltransferase activity"/>
    <property type="evidence" value="ECO:0007669"/>
    <property type="project" value="TreeGrafter"/>
</dbReference>
<keyword evidence="3" id="KW-1185">Reference proteome</keyword>
<dbReference type="SUPFAM" id="SSF53335">
    <property type="entry name" value="S-adenosyl-L-methionine-dependent methyltransferases"/>
    <property type="match status" value="1"/>
</dbReference>
<feature type="compositionally biased region" description="Low complexity" evidence="1">
    <location>
        <begin position="1"/>
        <end position="25"/>
    </location>
</feature>
<accession>A0A1L9SBF0</accession>
<dbReference type="PANTHER" id="PTHR43591">
    <property type="entry name" value="METHYLTRANSFERASE"/>
    <property type="match status" value="1"/>
</dbReference>
<dbReference type="STRING" id="1073090.A0A1L9SBF0"/>
<evidence type="ECO:0008006" key="4">
    <source>
        <dbReference type="Google" id="ProtNLM"/>
    </source>
</evidence>
<dbReference type="InterPro" id="IPR029063">
    <property type="entry name" value="SAM-dependent_MTases_sf"/>
</dbReference>
<name>A0A1L9SBF0_9EURO</name>